<feature type="compositionally biased region" description="Basic and acidic residues" evidence="1">
    <location>
        <begin position="61"/>
        <end position="76"/>
    </location>
</feature>
<feature type="compositionally biased region" description="Polar residues" evidence="1">
    <location>
        <begin position="1"/>
        <end position="12"/>
    </location>
</feature>
<evidence type="ECO:0000256" key="1">
    <source>
        <dbReference type="SAM" id="MobiDB-lite"/>
    </source>
</evidence>
<dbReference type="AlphaFoldDB" id="A0A0B2USP2"/>
<dbReference type="EMBL" id="JPKZ01003252">
    <property type="protein sequence ID" value="KHN72413.1"/>
    <property type="molecule type" value="Genomic_DNA"/>
</dbReference>
<sequence>MSNVSATTSQTRRAVGRPRKRKKSCIVSRRDSLDEKLLTEKLAKLDDSSSLNTSSSEAMDDDSRRCDGSRVADGNRSEISQDLEAVEFEVHRALDDMLTVLAFRSESMLPERDVEWASVEACVTDILDNFNVLS</sequence>
<name>A0A0B2USP2_TOXCA</name>
<dbReference type="Proteomes" id="UP000031036">
    <property type="component" value="Unassembled WGS sequence"/>
</dbReference>
<evidence type="ECO:0000313" key="2">
    <source>
        <dbReference type="EMBL" id="KHN72413.1"/>
    </source>
</evidence>
<keyword evidence="3" id="KW-1185">Reference proteome</keyword>
<evidence type="ECO:0000313" key="3">
    <source>
        <dbReference type="Proteomes" id="UP000031036"/>
    </source>
</evidence>
<organism evidence="2 3">
    <name type="scientific">Toxocara canis</name>
    <name type="common">Canine roundworm</name>
    <dbReference type="NCBI Taxonomy" id="6265"/>
    <lineage>
        <taxon>Eukaryota</taxon>
        <taxon>Metazoa</taxon>
        <taxon>Ecdysozoa</taxon>
        <taxon>Nematoda</taxon>
        <taxon>Chromadorea</taxon>
        <taxon>Rhabditida</taxon>
        <taxon>Spirurina</taxon>
        <taxon>Ascaridomorpha</taxon>
        <taxon>Ascaridoidea</taxon>
        <taxon>Toxocaridae</taxon>
        <taxon>Toxocara</taxon>
    </lineage>
</organism>
<feature type="region of interest" description="Disordered" evidence="1">
    <location>
        <begin position="1"/>
        <end position="28"/>
    </location>
</feature>
<protein>
    <submittedName>
        <fullName evidence="2">Uncharacterized protein</fullName>
    </submittedName>
</protein>
<accession>A0A0B2USP2</accession>
<comment type="caution">
    <text evidence="2">The sequence shown here is derived from an EMBL/GenBank/DDBJ whole genome shotgun (WGS) entry which is preliminary data.</text>
</comment>
<proteinExistence type="predicted"/>
<reference evidence="2 3" key="1">
    <citation type="submission" date="2014-11" db="EMBL/GenBank/DDBJ databases">
        <title>Genetic blueprint of the zoonotic pathogen Toxocara canis.</title>
        <authorList>
            <person name="Zhu X.-Q."/>
            <person name="Korhonen P.K."/>
            <person name="Cai H."/>
            <person name="Young N.D."/>
            <person name="Nejsum P."/>
            <person name="von Samson-Himmelstjerna G."/>
            <person name="Boag P.R."/>
            <person name="Tan P."/>
            <person name="Li Q."/>
            <person name="Min J."/>
            <person name="Yang Y."/>
            <person name="Wang X."/>
            <person name="Fang X."/>
            <person name="Hall R.S."/>
            <person name="Hofmann A."/>
            <person name="Sternberg P.W."/>
            <person name="Jex A.R."/>
            <person name="Gasser R.B."/>
        </authorList>
    </citation>
    <scope>NUCLEOTIDE SEQUENCE [LARGE SCALE GENOMIC DNA]</scope>
    <source>
        <strain evidence="2">PN_DK_2014</strain>
    </source>
</reference>
<gene>
    <name evidence="2" type="ORF">Tcan_12829</name>
</gene>
<feature type="compositionally biased region" description="Basic residues" evidence="1">
    <location>
        <begin position="14"/>
        <end position="24"/>
    </location>
</feature>
<feature type="region of interest" description="Disordered" evidence="1">
    <location>
        <begin position="46"/>
        <end position="76"/>
    </location>
</feature>